<sequence length="246" mass="27447">MSVPTSLIIVCCHGIWTGGPSKGKGEHEWLIADFQKGETDTFAAHARAGIECLVREPDSALAFSGAATRKETKLSEAQSYANLAHANQYWGLAEEVPPNILIEDRALDSYHNILFSITLFYSRFSVWPQRITIVSHGFKRLRVLHGHCVAIGYPLDRIHYVGIDPPGMEDASNFSVAGVEQAKDEWTLDPHGRDASLACKRERRNPWHVSQGVFPQESELNDNCGLMIRHLNGGETLDEDAPRPWM</sequence>
<feature type="domain" description="DUF218" evidence="1">
    <location>
        <begin position="39"/>
        <end position="143"/>
    </location>
</feature>
<name>A0A0A1TRT1_9HYPO</name>
<evidence type="ECO:0000313" key="3">
    <source>
        <dbReference type="Proteomes" id="UP000039046"/>
    </source>
</evidence>
<organism evidence="2 3">
    <name type="scientific">[Torrubiella] hemipterigena</name>
    <dbReference type="NCBI Taxonomy" id="1531966"/>
    <lineage>
        <taxon>Eukaryota</taxon>
        <taxon>Fungi</taxon>
        <taxon>Dikarya</taxon>
        <taxon>Ascomycota</taxon>
        <taxon>Pezizomycotina</taxon>
        <taxon>Sordariomycetes</taxon>
        <taxon>Hypocreomycetidae</taxon>
        <taxon>Hypocreales</taxon>
        <taxon>Clavicipitaceae</taxon>
        <taxon>Clavicipitaceae incertae sedis</taxon>
        <taxon>'Torrubiella' clade</taxon>
    </lineage>
</organism>
<dbReference type="Proteomes" id="UP000039046">
    <property type="component" value="Unassembled WGS sequence"/>
</dbReference>
<accession>A0A0A1TRT1</accession>
<protein>
    <recommendedName>
        <fullName evidence="1">DUF218 domain-containing protein</fullName>
    </recommendedName>
</protein>
<dbReference type="InterPro" id="IPR003848">
    <property type="entry name" value="DUF218"/>
</dbReference>
<dbReference type="GO" id="GO:0005737">
    <property type="term" value="C:cytoplasm"/>
    <property type="evidence" value="ECO:0007669"/>
    <property type="project" value="TreeGrafter"/>
</dbReference>
<dbReference type="HOGENOM" id="CLU_048479_1_1_1"/>
<evidence type="ECO:0000259" key="1">
    <source>
        <dbReference type="Pfam" id="PF02698"/>
    </source>
</evidence>
<dbReference type="PANTHER" id="PTHR28110:SF1">
    <property type="entry name" value="TRANSMEMBRANE PROTEIN"/>
    <property type="match status" value="1"/>
</dbReference>
<evidence type="ECO:0000313" key="2">
    <source>
        <dbReference type="EMBL" id="CEJ94057.1"/>
    </source>
</evidence>
<dbReference type="EMBL" id="CDHN01000006">
    <property type="protein sequence ID" value="CEJ94057.1"/>
    <property type="molecule type" value="Genomic_DNA"/>
</dbReference>
<dbReference type="PANTHER" id="PTHR28110">
    <property type="entry name" value="TRANSMEMBRANE PROTEIN"/>
    <property type="match status" value="1"/>
</dbReference>
<gene>
    <name evidence="2" type="ORF">VHEMI09612</name>
</gene>
<reference evidence="2 3" key="1">
    <citation type="journal article" date="2015" name="Genome Announc.">
        <title>Draft Genome Sequence and Gene Annotation of the Entomopathogenic Fungus Verticillium hemipterigenum.</title>
        <authorList>
            <person name="Horn F."/>
            <person name="Habel A."/>
            <person name="Scharf D.H."/>
            <person name="Dworschak J."/>
            <person name="Brakhage A.A."/>
            <person name="Guthke R."/>
            <person name="Hertweck C."/>
            <person name="Linde J."/>
        </authorList>
    </citation>
    <scope>NUCLEOTIDE SEQUENCE [LARGE SCALE GENOMIC DNA]</scope>
</reference>
<dbReference type="OrthoDB" id="4347at2759"/>
<dbReference type="InterPro" id="IPR055323">
    <property type="entry name" value="C57A10.07/YOR238W"/>
</dbReference>
<keyword evidence="3" id="KW-1185">Reference proteome</keyword>
<proteinExistence type="predicted"/>
<dbReference type="Pfam" id="PF02698">
    <property type="entry name" value="DUF218"/>
    <property type="match status" value="1"/>
</dbReference>
<dbReference type="AlphaFoldDB" id="A0A0A1TRT1"/>